<dbReference type="GO" id="GO:0070161">
    <property type="term" value="C:anchoring junction"/>
    <property type="evidence" value="ECO:0007669"/>
    <property type="project" value="UniProtKB-SubCell"/>
</dbReference>
<organism evidence="8 9">
    <name type="scientific">Folsomia candida</name>
    <name type="common">Springtail</name>
    <dbReference type="NCBI Taxonomy" id="158441"/>
    <lineage>
        <taxon>Eukaryota</taxon>
        <taxon>Metazoa</taxon>
        <taxon>Ecdysozoa</taxon>
        <taxon>Arthropoda</taxon>
        <taxon>Hexapoda</taxon>
        <taxon>Collembola</taxon>
        <taxon>Entomobryomorpha</taxon>
        <taxon>Isotomoidea</taxon>
        <taxon>Isotomidae</taxon>
        <taxon>Proisotominae</taxon>
        <taxon>Folsomia</taxon>
    </lineage>
</organism>
<dbReference type="InterPro" id="IPR036034">
    <property type="entry name" value="PDZ_sf"/>
</dbReference>
<dbReference type="CDD" id="cd13193">
    <property type="entry name" value="FERM_C_FARP1-like"/>
    <property type="match status" value="1"/>
</dbReference>
<evidence type="ECO:0000259" key="7">
    <source>
        <dbReference type="PROSITE" id="PS51145"/>
    </source>
</evidence>
<dbReference type="CDD" id="cd14473">
    <property type="entry name" value="FERM_B-lobe"/>
    <property type="match status" value="1"/>
</dbReference>
<dbReference type="Pfam" id="PF22697">
    <property type="entry name" value="SOS1_NGEF_PH"/>
    <property type="match status" value="1"/>
</dbReference>
<dbReference type="GO" id="GO:0005085">
    <property type="term" value="F:guanyl-nucleotide exchange factor activity"/>
    <property type="evidence" value="ECO:0007669"/>
    <property type="project" value="TreeGrafter"/>
</dbReference>
<accession>A0A226EIQ6</accession>
<dbReference type="GO" id="GO:0030182">
    <property type="term" value="P:neuron differentiation"/>
    <property type="evidence" value="ECO:0007669"/>
    <property type="project" value="UniProtKB-ARBA"/>
</dbReference>
<feature type="domain" description="PDZ" evidence="6">
    <location>
        <begin position="80"/>
        <end position="167"/>
    </location>
</feature>
<dbReference type="Gene3D" id="2.30.29.30">
    <property type="entry name" value="Pleckstrin-homology domain (PH domain)/Phosphotyrosine-binding domain (PTB)"/>
    <property type="match status" value="3"/>
</dbReference>
<dbReference type="SUPFAM" id="SSF54236">
    <property type="entry name" value="Ubiquitin-like"/>
    <property type="match status" value="1"/>
</dbReference>
<dbReference type="Pfam" id="PF00373">
    <property type="entry name" value="FERM_M"/>
    <property type="match status" value="1"/>
</dbReference>
<dbReference type="InterPro" id="IPR014847">
    <property type="entry name" value="FA"/>
</dbReference>
<dbReference type="SUPFAM" id="SSF47031">
    <property type="entry name" value="Second domain of FERM"/>
    <property type="match status" value="1"/>
</dbReference>
<feature type="domain" description="PH" evidence="4">
    <location>
        <begin position="2609"/>
        <end position="2718"/>
    </location>
</feature>
<evidence type="ECO:0000259" key="4">
    <source>
        <dbReference type="PROSITE" id="PS50003"/>
    </source>
</evidence>
<feature type="compositionally biased region" description="Basic and acidic residues" evidence="3">
    <location>
        <begin position="1577"/>
        <end position="1586"/>
    </location>
</feature>
<feature type="compositionally biased region" description="Low complexity" evidence="3">
    <location>
        <begin position="281"/>
        <end position="290"/>
    </location>
</feature>
<dbReference type="SMART" id="SM00218">
    <property type="entry name" value="ZU5"/>
    <property type="match status" value="1"/>
</dbReference>
<dbReference type="InterPro" id="IPR041788">
    <property type="entry name" value="FARP1/FARP2/FRMD7_FERM_C"/>
</dbReference>
<dbReference type="InterPro" id="IPR000906">
    <property type="entry name" value="ZU5_dom"/>
</dbReference>
<feature type="region of interest" description="Disordered" evidence="3">
    <location>
        <begin position="621"/>
        <end position="651"/>
    </location>
</feature>
<dbReference type="InterPro" id="IPR019747">
    <property type="entry name" value="FERM_CS"/>
</dbReference>
<feature type="domain" description="PH" evidence="4">
    <location>
        <begin position="2430"/>
        <end position="2545"/>
    </location>
</feature>
<evidence type="ECO:0000259" key="5">
    <source>
        <dbReference type="PROSITE" id="PS50057"/>
    </source>
</evidence>
<feature type="domain" description="ZU5" evidence="7">
    <location>
        <begin position="840"/>
        <end position="959"/>
    </location>
</feature>
<evidence type="ECO:0000256" key="1">
    <source>
        <dbReference type="ARBA" id="ARBA00004282"/>
    </source>
</evidence>
<dbReference type="InterPro" id="IPR035963">
    <property type="entry name" value="FERM_2"/>
</dbReference>
<dbReference type="CDD" id="cd06727">
    <property type="entry name" value="PDZ1_ZO1-like"/>
    <property type="match status" value="1"/>
</dbReference>
<dbReference type="SUPFAM" id="SSF50156">
    <property type="entry name" value="PDZ domain-like"/>
    <property type="match status" value="2"/>
</dbReference>
<feature type="region of interest" description="Disordered" evidence="3">
    <location>
        <begin position="1"/>
        <end position="44"/>
    </location>
</feature>
<dbReference type="PANTHER" id="PTHR45858">
    <property type="entry name" value="FERM DOMAIN CONTAINING PROTEIN"/>
    <property type="match status" value="1"/>
</dbReference>
<dbReference type="PANTHER" id="PTHR45858:SF5">
    <property type="entry name" value="MOESIN_EZRIN_RADIXIN HOMOLOG 1"/>
    <property type="match status" value="1"/>
</dbReference>
<keyword evidence="9" id="KW-1185">Reference proteome</keyword>
<dbReference type="InterPro" id="IPR001478">
    <property type="entry name" value="PDZ"/>
</dbReference>
<name>A0A226EIQ6_FOLCA</name>
<feature type="region of interest" description="Disordered" evidence="3">
    <location>
        <begin position="1415"/>
        <end position="1526"/>
    </location>
</feature>
<dbReference type="GO" id="GO:0071944">
    <property type="term" value="C:cell periphery"/>
    <property type="evidence" value="ECO:0007669"/>
    <property type="project" value="UniProtKB-ARBA"/>
</dbReference>
<dbReference type="Pfam" id="PF09380">
    <property type="entry name" value="FERM_C"/>
    <property type="match status" value="1"/>
</dbReference>
<dbReference type="SMART" id="SM01195">
    <property type="entry name" value="FA"/>
    <property type="match status" value="1"/>
</dbReference>
<dbReference type="SUPFAM" id="SSF50729">
    <property type="entry name" value="PH domain-like"/>
    <property type="match status" value="3"/>
</dbReference>
<dbReference type="SMART" id="SM00233">
    <property type="entry name" value="PH"/>
    <property type="match status" value="2"/>
</dbReference>
<dbReference type="InterPro" id="IPR018979">
    <property type="entry name" value="FERM_N"/>
</dbReference>
<feature type="compositionally biased region" description="Polar residues" evidence="3">
    <location>
        <begin position="1619"/>
        <end position="1628"/>
    </location>
</feature>
<dbReference type="Proteomes" id="UP000198287">
    <property type="component" value="Unassembled WGS sequence"/>
</dbReference>
<feature type="compositionally biased region" description="Acidic residues" evidence="3">
    <location>
        <begin position="1449"/>
        <end position="1460"/>
    </location>
</feature>
<feature type="compositionally biased region" description="Polar residues" evidence="3">
    <location>
        <begin position="1"/>
        <end position="18"/>
    </location>
</feature>
<protein>
    <submittedName>
        <fullName evidence="8">FERM, RhoGEF and pleckstrin domain-containing protein 1</fullName>
    </submittedName>
</protein>
<feature type="compositionally biased region" description="Basic residues" evidence="3">
    <location>
        <begin position="1587"/>
        <end position="1598"/>
    </location>
</feature>
<feature type="domain" description="FERM" evidence="5">
    <location>
        <begin position="1042"/>
        <end position="1332"/>
    </location>
</feature>
<dbReference type="EMBL" id="LNIX01000004">
    <property type="protein sequence ID" value="OXA56641.1"/>
    <property type="molecule type" value="Genomic_DNA"/>
</dbReference>
<feature type="compositionally biased region" description="Polar residues" evidence="3">
    <location>
        <begin position="1467"/>
        <end position="1486"/>
    </location>
</feature>
<dbReference type="PROSITE" id="PS50106">
    <property type="entry name" value="PDZ"/>
    <property type="match status" value="2"/>
</dbReference>
<dbReference type="InterPro" id="IPR019748">
    <property type="entry name" value="FERM_central"/>
</dbReference>
<feature type="compositionally biased region" description="Polar residues" evidence="3">
    <location>
        <begin position="1424"/>
        <end position="1437"/>
    </location>
</feature>
<dbReference type="SMART" id="SM00295">
    <property type="entry name" value="B41"/>
    <property type="match status" value="1"/>
</dbReference>
<dbReference type="Pfam" id="PF09379">
    <property type="entry name" value="FERM_N"/>
    <property type="match status" value="1"/>
</dbReference>
<feature type="region of interest" description="Disordered" evidence="3">
    <location>
        <begin position="1572"/>
        <end position="1631"/>
    </location>
</feature>
<evidence type="ECO:0000256" key="2">
    <source>
        <dbReference type="ARBA" id="ARBA00022949"/>
    </source>
</evidence>
<feature type="compositionally biased region" description="Pro residues" evidence="3">
    <location>
        <begin position="1924"/>
        <end position="1946"/>
    </location>
</feature>
<feature type="compositionally biased region" description="Basic residues" evidence="3">
    <location>
        <begin position="2226"/>
        <end position="2240"/>
    </location>
</feature>
<dbReference type="InterPro" id="IPR000299">
    <property type="entry name" value="FERM_domain"/>
</dbReference>
<feature type="compositionally biased region" description="Polar residues" evidence="3">
    <location>
        <begin position="1025"/>
        <end position="1034"/>
    </location>
</feature>
<dbReference type="PROSITE" id="PS50003">
    <property type="entry name" value="PH_DOMAIN"/>
    <property type="match status" value="2"/>
</dbReference>
<dbReference type="FunFam" id="1.20.80.10:FF:000005">
    <property type="entry name" value="FERM, RhoGEF and pleckstrin domain-containing protein 1"/>
    <property type="match status" value="1"/>
</dbReference>
<dbReference type="InterPro" id="IPR029071">
    <property type="entry name" value="Ubiquitin-like_domsf"/>
</dbReference>
<dbReference type="FunFam" id="2.30.29.30:FF:000002">
    <property type="entry name" value="Band 4.1-like protein 5 isoform 1"/>
    <property type="match status" value="1"/>
</dbReference>
<feature type="compositionally biased region" description="Polar residues" evidence="3">
    <location>
        <begin position="1509"/>
        <end position="1526"/>
    </location>
</feature>
<dbReference type="PROSITE" id="PS50057">
    <property type="entry name" value="FERM_3"/>
    <property type="match status" value="1"/>
</dbReference>
<comment type="caution">
    <text evidence="8">The sequence shown here is derived from an EMBL/GenBank/DDBJ whole genome shotgun (WGS) entry which is preliminary data.</text>
</comment>
<dbReference type="InterPro" id="IPR055251">
    <property type="entry name" value="SOS1_NGEF_PH"/>
</dbReference>
<dbReference type="Pfam" id="PF08736">
    <property type="entry name" value="FA"/>
    <property type="match status" value="1"/>
</dbReference>
<feature type="compositionally biased region" description="Low complexity" evidence="3">
    <location>
        <begin position="694"/>
        <end position="711"/>
    </location>
</feature>
<sequence>MNGHTPSTSSTNPIYSTHHNGHSKNHPPPPGGLSEEPHPCPGTILLEQPVDEDVSEDLYDTNYGIYNQAMSRNISWEYRTISLTRVPGYGFGIAVSGGSDNPHFANGDPAIAISDVLKGGPAEGKLQINDRIITANSIKLENVDYGTAVQVLRDSGPSVVLIIKRRIIAHHTKITLNKLTTTKLKHIQPSDFGINLTLRVYIKESKNSNLVEGDEIISINGLDVAKLFDFRKGVCTTGGDNLLNLGVVKQNQQQDNGHVGGVNHQQQQSYDSNAGNLYVQPPTRRVGEVPPVRPPLPKESPTSPTPPPPPPPPPNHPNSQHHKSTPRFINFLKKSSSPLGLKLIGGNNIGIYIGALHPQTPAATSGLLPGDRILRVNDIDFTSIPRTEAVSTLSQLKPDQLVSFIVKNIENYREILSSEKYHDFLYYRISTDLDYVKRGEIVLIYDTLCNNGGFEGVLINKYDEKIGARRKFCIVKGDEELVNFRHSGIHPCLNVDLNLGIDGVVKALEKLGEFAPVVLIVKSEDKLIKKYSNKEISSKKVGGSYGGSLLRSFNKSSTSRRLQMDLEKLESALGSGGWIDKCLTVGSNDNLGEIVGRAVEEIVMKGDVAWVKNSNNSWGTSGVVGDFAEPPPTPLPPPQQNHHQKHDIPNYNVPPPYSIHHTPTSASPHSTILIQQPQIPTIPQPPQPKHLQKPHPSQITSTPPSNYYTPTLRQLLAHSPVDFSPPVSPPPNIDRSKKPTSNSKQKTISNKSNKPIPPPKPVKLMENHTHSNNHHLQQHHFSTHQRNGGDDGYYLNLPMNSKIFQNRSNENSAFVQFNPQPQQEPKLLEKGSGFPIIQPNTTFGTFTSVGGVLIQRNVKQGQIPIQVRIPEGAIAFGKSETIWFHVVDEEFLTQGSAINGEINGNVSLMSPLIKFGPENLRFLKPIEIRIPQYNKKLNNINNAKVLLNSEHSWSKVDIKSGWLEENGDNDNQQELKIKSHHRMTTTTTTTRPPPVTRSYSTPDEHTTSPDDFLIRSKTPPTPTTGISSSAGAQNKNGNGKMVAIKVLLLDDSVTIIQAQSKTLGRLVFTQICKQLNILESDYFGLEYLDTISNDGITHWLDLEKRLSRQVGLNLAEPFLKFSVKFYTPDPSQLEEEFTRYLFSLQIKRDLAKGVLVCNDNTAALMASFIVQAECGDFSEEDYADASYLSVYKFVPHQNYELERKIRECHKKHISQSPAEADLHLLETARRTEMYGIRLHPARDEDGVHLSLSVCHMGVLVFQNNTKINTFSWAKIRKISFKRKRFILKLHPETYFQEGYYKELVEFIFDSRNECKAYWKRCVEHHAFFRCEKAPNPIHRSKGILSSRGSSFRYSGRTQKQMVQFVRENFIKRPPTSASGGQYLSQQNLSTFENQQQHGHQGGRNFQGDLFQRSSSFKKYDPKSPLTSAQPTRRSTGNIDFDSRNLTHDDGDELDDDDEEFSDYHIDSNQQLPPCPPSTQQSLSLRNQQKTQQQQSPTGSSITSSPIPQNNHPHPHSTQPMESTEGNNINLSDLEERLLAELMNSDDNSSHNSSSKLPIMFLSSSQNEFPVTSYKTTTKKDKMEKVLTKRKVRKRTKNKPKIDSQTLPKSNTKRSKKEFTTSPLNNSEKGSYDLLELDKSPEAPTAEESGRKLLKFEEVDIPYLLRRRIDLDSGNKILLGKSKSCSSTGKWFEKRLVTYCSLGDLPTKWSFGWRDDSVEQLVGDFDSSDRKFKISGEISDKIQEVKEEKPPEITLIHAEVDKNLTDIKEESTSSECYLSQVAERVVEEVLELACNANNQKRKLDRRDSFQKMQSLDGIEELPLDETGVSVGVGVGAVLEIMNEIIDEENDENRFDDDDEDLVEVGGIEEELEERAQEIIVESPDNTNSPSTIPTPSTSKKPPPPPAPADLDEPITNAITPLEPITEPPPPPPPRESSPSPPPPPLPSQPQDIDYNIETPRYPPPITTDSSSRRSSYDSTVEIPLMPSSLLKKALMRSFSISEEEPSTPPPIPPAHGHAQQPAPPQPPLTLPIRSSSLIGETIEEEFEYIDASEPLYDSIPVISQSMESSSSSLAPQIHYKTRFRTLSRISECHSNSVTESLLMLKQRGENESTLDAPLVTLTSELADSSATLNDLEDIPTEEGDFYVEGVVLDEVGVAQVGEIEELSYSSGSNTVLNKRVCIELRVFGGEITVDDKSPTSAGVVYHRMHHHHHHHPLIAPPPPPPQYHHHHQNNHHPHNNHSSHSQPPTSAHQQYYNNYHDSYYSTKLLLNHYRSYLTDLYLLTQHSLLTPLVHPLLISIQKLDPAFTHNISTLKKHNWELKHGKEIHYKLKSHFHNNHKLYKDYYEFVFQNYSTICKDATDFYVGLEFLVLKVWWWVERVEKWAKQFSKILEVNELCNYGNGFLGELLDIGMTEQVQRDVLNVGVWPVSKFLRQGVLLKLNKKRGLQGRTVFLFLDKLIYCTRISSSSGFRLHGLIYTSQMEMGEESSTANSNNFTGATSTTSGGWSFVINVKDLDGQGCKILVLSAFSEEEKTSWIAAIKYAISHTTQPTPPKIHPTFHSSDSFTDPADHPAPLPPSQILFSRPNLPSHVCYHRNLSISSQFLISANRKHLCSYLLRKFKSAPGWQRLWVVYANICLYFYKSHDSHEGELPLASLPLLGYKVEGEVTDLGGNLNEEKEIGGKKNVFKLGFKNHVYYFRAESGQIWEEWVQVLSQLRE</sequence>
<dbReference type="InterPro" id="IPR019749">
    <property type="entry name" value="Band_41_domain"/>
</dbReference>
<feature type="compositionally biased region" description="Low complexity" evidence="3">
    <location>
        <begin position="984"/>
        <end position="1001"/>
    </location>
</feature>
<dbReference type="Pfam" id="PF00595">
    <property type="entry name" value="PDZ"/>
    <property type="match status" value="2"/>
</dbReference>
<evidence type="ECO:0000256" key="3">
    <source>
        <dbReference type="SAM" id="MobiDB-lite"/>
    </source>
</evidence>
<feature type="domain" description="PDZ" evidence="6">
    <location>
        <begin position="328"/>
        <end position="393"/>
    </location>
</feature>
<dbReference type="STRING" id="158441.A0A226EIQ6"/>
<dbReference type="PROSITE" id="PS51145">
    <property type="entry name" value="ZU5"/>
    <property type="match status" value="1"/>
</dbReference>
<dbReference type="InterPro" id="IPR014352">
    <property type="entry name" value="FERM/acyl-CoA-bd_prot_sf"/>
</dbReference>
<feature type="region of interest" description="Disordered" evidence="3">
    <location>
        <begin position="1998"/>
        <end position="2031"/>
    </location>
</feature>
<gene>
    <name evidence="8" type="ORF">Fcan01_09698</name>
</gene>
<dbReference type="Gene3D" id="3.10.20.90">
    <property type="entry name" value="Phosphatidylinositol 3-kinase Catalytic Subunit, Chain A, domain 1"/>
    <property type="match status" value="1"/>
</dbReference>
<feature type="region of interest" description="Disordered" evidence="3">
    <location>
        <begin position="2209"/>
        <end position="2253"/>
    </location>
</feature>
<dbReference type="Pfam" id="PF00791">
    <property type="entry name" value="ZU5"/>
    <property type="match status" value="1"/>
</dbReference>
<feature type="compositionally biased region" description="Low complexity" evidence="3">
    <location>
        <begin position="1877"/>
        <end position="1898"/>
    </location>
</feature>
<feature type="region of interest" description="Disordered" evidence="3">
    <location>
        <begin position="679"/>
        <end position="761"/>
    </location>
</feature>
<dbReference type="InterPro" id="IPR018980">
    <property type="entry name" value="FERM_PH-like_C"/>
</dbReference>
<reference evidence="8 9" key="1">
    <citation type="submission" date="2015-12" db="EMBL/GenBank/DDBJ databases">
        <title>The genome of Folsomia candida.</title>
        <authorList>
            <person name="Faddeeva A."/>
            <person name="Derks M.F."/>
            <person name="Anvar Y."/>
            <person name="Smit S."/>
            <person name="Van Straalen N."/>
            <person name="Roelofs D."/>
        </authorList>
    </citation>
    <scope>NUCLEOTIDE SEQUENCE [LARGE SCALE GENOMIC DNA]</scope>
    <source>
        <strain evidence="8 9">VU population</strain>
        <tissue evidence="8">Whole body</tissue>
    </source>
</reference>
<comment type="subcellular location">
    <subcellularLocation>
        <location evidence="1">Cell junction</location>
    </subcellularLocation>
</comment>
<dbReference type="InterPro" id="IPR011993">
    <property type="entry name" value="PH-like_dom_sf"/>
</dbReference>
<dbReference type="SMART" id="SM00228">
    <property type="entry name" value="PDZ"/>
    <property type="match status" value="2"/>
</dbReference>
<proteinExistence type="predicted"/>
<evidence type="ECO:0000313" key="9">
    <source>
        <dbReference type="Proteomes" id="UP000198287"/>
    </source>
</evidence>
<dbReference type="Pfam" id="PF00169">
    <property type="entry name" value="PH"/>
    <property type="match status" value="1"/>
</dbReference>
<dbReference type="PROSITE" id="PS00660">
    <property type="entry name" value="FERM_1"/>
    <property type="match status" value="1"/>
</dbReference>
<keyword evidence="2" id="KW-0965">Cell junction</keyword>
<feature type="region of interest" description="Disordered" evidence="3">
    <location>
        <begin position="1877"/>
        <end position="1978"/>
    </location>
</feature>
<dbReference type="GO" id="GO:0009887">
    <property type="term" value="P:animal organ morphogenesis"/>
    <property type="evidence" value="ECO:0007669"/>
    <property type="project" value="UniProtKB-ARBA"/>
</dbReference>
<dbReference type="InterPro" id="IPR051835">
    <property type="entry name" value="RAC1-GEF"/>
</dbReference>
<evidence type="ECO:0000259" key="6">
    <source>
        <dbReference type="PROSITE" id="PS50106"/>
    </source>
</evidence>
<dbReference type="PRINTS" id="PR00935">
    <property type="entry name" value="BAND41"/>
</dbReference>
<dbReference type="Gene3D" id="2.30.42.10">
    <property type="match status" value="2"/>
</dbReference>
<feature type="compositionally biased region" description="Pro residues" evidence="3">
    <location>
        <begin position="291"/>
        <end position="316"/>
    </location>
</feature>
<evidence type="ECO:0000313" key="8">
    <source>
        <dbReference type="EMBL" id="OXA56641.1"/>
    </source>
</evidence>
<dbReference type="InterPro" id="IPR001849">
    <property type="entry name" value="PH_domain"/>
</dbReference>
<feature type="region of interest" description="Disordered" evidence="3">
    <location>
        <begin position="273"/>
        <end position="324"/>
    </location>
</feature>
<dbReference type="SMART" id="SM01196">
    <property type="entry name" value="FERM_C"/>
    <property type="match status" value="1"/>
</dbReference>
<feature type="region of interest" description="Disordered" evidence="3">
    <location>
        <begin position="974"/>
        <end position="1034"/>
    </location>
</feature>
<dbReference type="OrthoDB" id="9990815at2759"/>
<dbReference type="Gene3D" id="1.20.80.10">
    <property type="match status" value="1"/>
</dbReference>
<dbReference type="Gene3D" id="2.60.220.30">
    <property type="match status" value="1"/>
</dbReference>
<feature type="compositionally biased region" description="Pro residues" evidence="3">
    <location>
        <begin position="629"/>
        <end position="639"/>
    </location>
</feature>
<feature type="compositionally biased region" description="Basic and acidic residues" evidence="3">
    <location>
        <begin position="1002"/>
        <end position="1014"/>
    </location>
</feature>
<feature type="compositionally biased region" description="Low complexity" evidence="3">
    <location>
        <begin position="1487"/>
        <end position="1508"/>
    </location>
</feature>